<comment type="caution">
    <text evidence="1">The sequence shown here is derived from an EMBL/GenBank/DDBJ whole genome shotgun (WGS) entry which is preliminary data.</text>
</comment>
<dbReference type="EMBL" id="FMIK01000017">
    <property type="protein sequence ID" value="SCL85853.1"/>
    <property type="molecule type" value="Genomic_DNA"/>
</dbReference>
<name>A0AAX2CD74_9BACI</name>
<evidence type="ECO:0000313" key="1">
    <source>
        <dbReference type="EMBL" id="SCL85853.1"/>
    </source>
</evidence>
<gene>
    <name evidence="1" type="ORF">BCB44BAC_00840</name>
</gene>
<sequence length="362" mass="41652">MKQLLLQLLYTQTEEELKQIIDSHPQLRNPNNWHPYGGGRGNYSAFENQQSTAMGALVEKFTNALDAVLTRRCYELNIDPASAEAPQTMQEAVEMLFDAKEGYQAQIKVFTDGKDEQVNVISMDNGEGQLPTRFPETLLSLQRGNKNNIKFVQGKYNMGSTGAAVFCGKYKYQLYISKRHMALEPDNNKVGFTIVRKHERTKEELEQFKNTWYEYLVIDEDIPYFELNKDESIEIVKGVADSAFNHGTVIKMYNYALPSKSQSFQALKADINRLLYYPALPIHVYETRDKFLAVRQRKGSVMNIAYGNGHILRKKLENTKPIYESIGNKIEDALFGTAIMDLYVFDIKKMLRKFVGKHLLYF</sequence>
<proteinExistence type="predicted"/>
<organism evidence="1 2">
    <name type="scientific">Bacillus cytotoxicus</name>
    <dbReference type="NCBI Taxonomy" id="580165"/>
    <lineage>
        <taxon>Bacteria</taxon>
        <taxon>Bacillati</taxon>
        <taxon>Bacillota</taxon>
        <taxon>Bacilli</taxon>
        <taxon>Bacillales</taxon>
        <taxon>Bacillaceae</taxon>
        <taxon>Bacillus</taxon>
        <taxon>Bacillus cereus group</taxon>
    </lineage>
</organism>
<protein>
    <recommendedName>
        <fullName evidence="3">ATP-binding protein</fullName>
    </recommendedName>
</protein>
<evidence type="ECO:0000313" key="2">
    <source>
        <dbReference type="Proteomes" id="UP000242164"/>
    </source>
</evidence>
<dbReference type="Proteomes" id="UP000242164">
    <property type="component" value="Unassembled WGS sequence"/>
</dbReference>
<reference evidence="1 2" key="1">
    <citation type="submission" date="2016-08" db="EMBL/GenBank/DDBJ databases">
        <authorList>
            <person name="Loux V."/>
            <person name="Rue O."/>
        </authorList>
    </citation>
    <scope>NUCLEOTIDE SEQUENCE [LARGE SCALE GENOMIC DNA]</scope>
    <source>
        <strain evidence="1 2">AFSSA_08CEB44bac</strain>
    </source>
</reference>
<dbReference type="RefSeq" id="WP_087097908.1">
    <property type="nucleotide sequence ID" value="NZ_CP066179.1"/>
</dbReference>
<accession>A0AAX2CD74</accession>
<evidence type="ECO:0008006" key="3">
    <source>
        <dbReference type="Google" id="ProtNLM"/>
    </source>
</evidence>
<dbReference type="AlphaFoldDB" id="A0AAX2CD74"/>